<accession>A0ABR3SRW6</accession>
<dbReference type="PANTHER" id="PTHR39596:SF2">
    <property type="entry name" value="HET DOMAIN PROTEIN (AFU_ORTHOLOGUE AFUA_1G17550)-RELATED"/>
    <property type="match status" value="1"/>
</dbReference>
<proteinExistence type="predicted"/>
<sequence>MRPADFQGHGSHVSCSEVCCSKEISQKASIKPQHVTPNCQCQLQTVDTSRIADILAAGQIPLLTFAKNAAGGARELKVLETPCSQGRHPAFVAISHVRRAGLGNAKENALPTCQLSRMQELTRCASTASDAPPFWIDVMCVPISGAYHSESIRRIRWVYAKAEKVLVLDPSLYTHHAGSCEEALIRIRYSLWKRRLWTLQEGVLAKQLCFKFWDEIVALDELLEQYESSCSFPLLQRQHFDALPISGYLPEILALLDDDIKTFKKLRRTVPELTEGIDYEKLCRALRLGYLGTPRYRYFIEDDELAPMAEVLRTLADVYLNPPGMPLQASFRTTDQVFAGLKVVQGIEAF</sequence>
<dbReference type="EMBL" id="JAJVDC020000072">
    <property type="protein sequence ID" value="KAL1627556.1"/>
    <property type="molecule type" value="Genomic_DNA"/>
</dbReference>
<protein>
    <recommendedName>
        <fullName evidence="3">Heterokaryon incompatibility domain-containing protein</fullName>
    </recommendedName>
</protein>
<keyword evidence="2" id="KW-1185">Reference proteome</keyword>
<comment type="caution">
    <text evidence="1">The sequence shown here is derived from an EMBL/GenBank/DDBJ whole genome shotgun (WGS) entry which is preliminary data.</text>
</comment>
<dbReference type="PANTHER" id="PTHR39596">
    <property type="match status" value="1"/>
</dbReference>
<organism evidence="1 2">
    <name type="scientific">Neofusicoccum ribis</name>
    <dbReference type="NCBI Taxonomy" id="45134"/>
    <lineage>
        <taxon>Eukaryota</taxon>
        <taxon>Fungi</taxon>
        <taxon>Dikarya</taxon>
        <taxon>Ascomycota</taxon>
        <taxon>Pezizomycotina</taxon>
        <taxon>Dothideomycetes</taxon>
        <taxon>Dothideomycetes incertae sedis</taxon>
        <taxon>Botryosphaeriales</taxon>
        <taxon>Botryosphaeriaceae</taxon>
        <taxon>Neofusicoccum</taxon>
    </lineage>
</organism>
<name>A0ABR3SRW6_9PEZI</name>
<dbReference type="Proteomes" id="UP001521116">
    <property type="component" value="Unassembled WGS sequence"/>
</dbReference>
<gene>
    <name evidence="1" type="ORF">SLS56_006382</name>
</gene>
<evidence type="ECO:0000313" key="2">
    <source>
        <dbReference type="Proteomes" id="UP001521116"/>
    </source>
</evidence>
<evidence type="ECO:0000313" key="1">
    <source>
        <dbReference type="EMBL" id="KAL1627556.1"/>
    </source>
</evidence>
<reference evidence="1 2" key="1">
    <citation type="submission" date="2024-02" db="EMBL/GenBank/DDBJ databases">
        <title>De novo assembly and annotation of 12 fungi associated with fruit tree decline syndrome in Ontario, Canada.</title>
        <authorList>
            <person name="Sulman M."/>
            <person name="Ellouze W."/>
            <person name="Ilyukhin E."/>
        </authorList>
    </citation>
    <scope>NUCLEOTIDE SEQUENCE [LARGE SCALE GENOMIC DNA]</scope>
    <source>
        <strain evidence="1 2">M1-105</strain>
    </source>
</reference>
<evidence type="ECO:0008006" key="3">
    <source>
        <dbReference type="Google" id="ProtNLM"/>
    </source>
</evidence>